<dbReference type="RefSeq" id="WP_084604221.1">
    <property type="nucleotide sequence ID" value="NZ_FQXR01000008.1"/>
</dbReference>
<sequence>MIVYIKYFLLMLFVVSIIGYIFAVLKEKLYLKNNIILINKKSITQEHIDEADMKEFVFDGCRVKSGDEIKVVLKGKQKLEGIVIGAKKKERAILMVTHNDEIRRLNIDNIIKFKIVSKYGKFF</sequence>
<name>A0A1M5XVJ0_9FIRM</name>
<evidence type="ECO:0000313" key="2">
    <source>
        <dbReference type="EMBL" id="SHI03841.1"/>
    </source>
</evidence>
<reference evidence="2 3" key="1">
    <citation type="submission" date="2016-11" db="EMBL/GenBank/DDBJ databases">
        <authorList>
            <person name="Jaros S."/>
            <person name="Januszkiewicz K."/>
            <person name="Wedrychowicz H."/>
        </authorList>
    </citation>
    <scope>NUCLEOTIDE SEQUENCE [LARGE SCALE GENOMIC DNA]</scope>
    <source>
        <strain evidence="2 3">DSM 13106</strain>
    </source>
</reference>
<organism evidence="2 3">
    <name type="scientific">Sporanaerobacter acetigenes DSM 13106</name>
    <dbReference type="NCBI Taxonomy" id="1123281"/>
    <lineage>
        <taxon>Bacteria</taxon>
        <taxon>Bacillati</taxon>
        <taxon>Bacillota</taxon>
        <taxon>Tissierellia</taxon>
        <taxon>Tissierellales</taxon>
        <taxon>Sporanaerobacteraceae</taxon>
        <taxon>Sporanaerobacter</taxon>
    </lineage>
</organism>
<dbReference type="OrthoDB" id="1954971at2"/>
<gene>
    <name evidence="2" type="ORF">SAMN02745180_01848</name>
</gene>
<keyword evidence="1" id="KW-0472">Membrane</keyword>
<feature type="transmembrane region" description="Helical" evidence="1">
    <location>
        <begin position="6"/>
        <end position="25"/>
    </location>
</feature>
<dbReference type="Proteomes" id="UP000184389">
    <property type="component" value="Unassembled WGS sequence"/>
</dbReference>
<keyword evidence="3" id="KW-1185">Reference proteome</keyword>
<proteinExistence type="predicted"/>
<keyword evidence="1" id="KW-0812">Transmembrane</keyword>
<evidence type="ECO:0000313" key="3">
    <source>
        <dbReference type="Proteomes" id="UP000184389"/>
    </source>
</evidence>
<protein>
    <submittedName>
        <fullName evidence="2">Uncharacterized protein</fullName>
    </submittedName>
</protein>
<dbReference type="EMBL" id="FQXR01000008">
    <property type="protein sequence ID" value="SHI03841.1"/>
    <property type="molecule type" value="Genomic_DNA"/>
</dbReference>
<accession>A0A1M5XVJ0</accession>
<dbReference type="AlphaFoldDB" id="A0A1M5XVJ0"/>
<dbReference type="STRING" id="1123281.SAMN02745180_01848"/>
<evidence type="ECO:0000256" key="1">
    <source>
        <dbReference type="SAM" id="Phobius"/>
    </source>
</evidence>
<keyword evidence="1" id="KW-1133">Transmembrane helix</keyword>